<dbReference type="Proteomes" id="UP000270094">
    <property type="component" value="Unassembled WGS sequence"/>
</dbReference>
<evidence type="ECO:0000313" key="2">
    <source>
        <dbReference type="Proteomes" id="UP000270094"/>
    </source>
</evidence>
<reference evidence="1 2" key="1">
    <citation type="submission" date="2018-11" db="EMBL/GenBank/DDBJ databases">
        <authorList>
            <consortium name="Pathogen Informatics"/>
        </authorList>
    </citation>
    <scope>NUCLEOTIDE SEQUENCE [LARGE SCALE GENOMIC DNA]</scope>
</reference>
<gene>
    <name evidence="1" type="ORF">SVUK_LOCUS639</name>
</gene>
<evidence type="ECO:0000313" key="1">
    <source>
        <dbReference type="EMBL" id="VDM65641.1"/>
    </source>
</evidence>
<organism evidence="1 2">
    <name type="scientific">Strongylus vulgaris</name>
    <name type="common">Blood worm</name>
    <dbReference type="NCBI Taxonomy" id="40348"/>
    <lineage>
        <taxon>Eukaryota</taxon>
        <taxon>Metazoa</taxon>
        <taxon>Ecdysozoa</taxon>
        <taxon>Nematoda</taxon>
        <taxon>Chromadorea</taxon>
        <taxon>Rhabditida</taxon>
        <taxon>Rhabditina</taxon>
        <taxon>Rhabditomorpha</taxon>
        <taxon>Strongyloidea</taxon>
        <taxon>Strongylidae</taxon>
        <taxon>Strongylus</taxon>
    </lineage>
</organism>
<keyword evidence="2" id="KW-1185">Reference proteome</keyword>
<dbReference type="AlphaFoldDB" id="A0A3P7HX94"/>
<name>A0A3P7HX94_STRVU</name>
<proteinExistence type="predicted"/>
<accession>A0A3P7HX94</accession>
<dbReference type="EMBL" id="UYYB01001100">
    <property type="protein sequence ID" value="VDM65641.1"/>
    <property type="molecule type" value="Genomic_DNA"/>
</dbReference>
<protein>
    <submittedName>
        <fullName evidence="1">Uncharacterized protein</fullName>
    </submittedName>
</protein>
<sequence length="70" mass="7291">MEAVALAPSFAAAITVIKSGGRAPIPGVRRCSCGMVLTALSQLAHGSGSVIDPFYPGRNSATMRFRRTVI</sequence>